<feature type="compositionally biased region" description="Polar residues" evidence="1">
    <location>
        <begin position="7"/>
        <end position="24"/>
    </location>
</feature>
<dbReference type="SUPFAM" id="SSF50729">
    <property type="entry name" value="PH domain-like"/>
    <property type="match status" value="1"/>
</dbReference>
<comment type="caution">
    <text evidence="2">The sequence shown here is derived from an EMBL/GenBank/DDBJ whole genome shotgun (WGS) entry which is preliminary data.</text>
</comment>
<evidence type="ECO:0000313" key="2">
    <source>
        <dbReference type="EMBL" id="OQV23935.1"/>
    </source>
</evidence>
<feature type="compositionally biased region" description="Low complexity" evidence="1">
    <location>
        <begin position="49"/>
        <end position="60"/>
    </location>
</feature>
<dbReference type="OrthoDB" id="10021476at2759"/>
<keyword evidence="3" id="KW-1185">Reference proteome</keyword>
<feature type="region of interest" description="Disordered" evidence="1">
    <location>
        <begin position="280"/>
        <end position="310"/>
    </location>
</feature>
<gene>
    <name evidence="2" type="ORF">BV898_02283</name>
</gene>
<reference evidence="3" key="1">
    <citation type="submission" date="2017-01" db="EMBL/GenBank/DDBJ databases">
        <title>Comparative genomics of anhydrobiosis in the tardigrade Hypsibius dujardini.</title>
        <authorList>
            <person name="Yoshida Y."/>
            <person name="Koutsovoulos G."/>
            <person name="Laetsch D."/>
            <person name="Stevens L."/>
            <person name="Kumar S."/>
            <person name="Horikawa D."/>
            <person name="Ishino K."/>
            <person name="Komine S."/>
            <person name="Tomita M."/>
            <person name="Blaxter M."/>
            <person name="Arakawa K."/>
        </authorList>
    </citation>
    <scope>NUCLEOTIDE SEQUENCE [LARGE SCALE GENOMIC DNA]</scope>
    <source>
        <strain evidence="3">Z151</strain>
    </source>
</reference>
<feature type="region of interest" description="Disordered" evidence="1">
    <location>
        <begin position="124"/>
        <end position="160"/>
    </location>
</feature>
<accession>A0A1W0X8R3</accession>
<dbReference type="Proteomes" id="UP000192578">
    <property type="component" value="Unassembled WGS sequence"/>
</dbReference>
<feature type="compositionally biased region" description="Low complexity" evidence="1">
    <location>
        <begin position="290"/>
        <end position="309"/>
    </location>
</feature>
<evidence type="ECO:0000256" key="1">
    <source>
        <dbReference type="SAM" id="MobiDB-lite"/>
    </source>
</evidence>
<organism evidence="2 3">
    <name type="scientific">Hypsibius exemplaris</name>
    <name type="common">Freshwater tardigrade</name>
    <dbReference type="NCBI Taxonomy" id="2072580"/>
    <lineage>
        <taxon>Eukaryota</taxon>
        <taxon>Metazoa</taxon>
        <taxon>Ecdysozoa</taxon>
        <taxon>Tardigrada</taxon>
        <taxon>Eutardigrada</taxon>
        <taxon>Parachela</taxon>
        <taxon>Hypsibioidea</taxon>
        <taxon>Hypsibiidae</taxon>
        <taxon>Hypsibius</taxon>
    </lineage>
</organism>
<feature type="compositionally biased region" description="Gly residues" evidence="1">
    <location>
        <begin position="39"/>
        <end position="48"/>
    </location>
</feature>
<proteinExistence type="predicted"/>
<evidence type="ECO:0000313" key="3">
    <source>
        <dbReference type="Proteomes" id="UP000192578"/>
    </source>
</evidence>
<evidence type="ECO:0008006" key="4">
    <source>
        <dbReference type="Google" id="ProtNLM"/>
    </source>
</evidence>
<protein>
    <recommendedName>
        <fullName evidence="4">WH1 domain-containing protein</fullName>
    </recommendedName>
</protein>
<sequence>MMPGLSPYSSDFSATSRSGHTSPDSGGDFATSSIYSSSHGGGGGGGAPGSASASGSGGYPASLSSLQLHENSAFQFGLLSETLADEEIAQIESFYKGLYSHVFVCPSVAALYLFREANRGANRTATAGQSSMTTRDGASNKQSQLNRSDNRMPTSHQQFPPSLVGLNRSISSGGATTPNPQKTGWTLEFSTGVPVVVHVTRPGRQSVHFIFAERATGFPLWQDSHLTPSSKYTCIDSDYHEFVATANQTRVGLRFGAASAASKFLQQVVSLIANPATFGEVKSSGRRQAQTTPKKTKQQPPKKSSISPPCCFQHRTHVAKEDELRSLADFVGSVRKNIFPSSVDSRTSMVVSSKIYGTCR</sequence>
<dbReference type="EMBL" id="MTYJ01000009">
    <property type="protein sequence ID" value="OQV23935.1"/>
    <property type="molecule type" value="Genomic_DNA"/>
</dbReference>
<feature type="region of interest" description="Disordered" evidence="1">
    <location>
        <begin position="1"/>
        <end position="60"/>
    </location>
</feature>
<name>A0A1W0X8R3_HYPEX</name>
<dbReference type="AlphaFoldDB" id="A0A1W0X8R3"/>